<proteinExistence type="predicted"/>
<accession>A0ABD3XNA4</accession>
<keyword evidence="3" id="KW-1185">Reference proteome</keyword>
<evidence type="ECO:0000256" key="1">
    <source>
        <dbReference type="SAM" id="MobiDB-lite"/>
    </source>
</evidence>
<sequence length="258" mass="27410">MSTMRRPCKLCRPCVDPASYVDHASTLQAMSTMHNIFCLFNVSRGVLPVSGLVLGGDMSCDSTIVNTCPSNCILMDARSGCIYCKSDCQSASHQVHTQPSGGQGSGTGPISGSGSQPWTCDLDVMTSCPSECITLQQPTGCAICRKDCASTGGSNLPTSAPSIGYHVEAKTTQAPSTGCPQFPSNCPHNYIKFENGCLVCTILQQVNVQPIVITTTTPAPVTCMPIRCVSPCRCIDSNCKLLQQPCPALLLYLQSHYK</sequence>
<reference evidence="2 3" key="1">
    <citation type="submission" date="2024-11" db="EMBL/GenBank/DDBJ databases">
        <title>Chromosome-level genome assembly of the freshwater bivalve Anodonta woodiana.</title>
        <authorList>
            <person name="Chen X."/>
        </authorList>
    </citation>
    <scope>NUCLEOTIDE SEQUENCE [LARGE SCALE GENOMIC DNA]</scope>
    <source>
        <strain evidence="2">MN2024</strain>
        <tissue evidence="2">Gills</tissue>
    </source>
</reference>
<comment type="caution">
    <text evidence="2">The sequence shown here is derived from an EMBL/GenBank/DDBJ whole genome shotgun (WGS) entry which is preliminary data.</text>
</comment>
<dbReference type="Proteomes" id="UP001634394">
    <property type="component" value="Unassembled WGS sequence"/>
</dbReference>
<protein>
    <submittedName>
        <fullName evidence="2">Uncharacterized protein</fullName>
    </submittedName>
</protein>
<dbReference type="AlphaFoldDB" id="A0ABD3XNA4"/>
<feature type="compositionally biased region" description="Gly residues" evidence="1">
    <location>
        <begin position="101"/>
        <end position="111"/>
    </location>
</feature>
<organism evidence="2 3">
    <name type="scientific">Sinanodonta woodiana</name>
    <name type="common">Chinese pond mussel</name>
    <name type="synonym">Anodonta woodiana</name>
    <dbReference type="NCBI Taxonomy" id="1069815"/>
    <lineage>
        <taxon>Eukaryota</taxon>
        <taxon>Metazoa</taxon>
        <taxon>Spiralia</taxon>
        <taxon>Lophotrochozoa</taxon>
        <taxon>Mollusca</taxon>
        <taxon>Bivalvia</taxon>
        <taxon>Autobranchia</taxon>
        <taxon>Heteroconchia</taxon>
        <taxon>Palaeoheterodonta</taxon>
        <taxon>Unionida</taxon>
        <taxon>Unionoidea</taxon>
        <taxon>Unionidae</taxon>
        <taxon>Unioninae</taxon>
        <taxon>Sinanodonta</taxon>
    </lineage>
</organism>
<feature type="region of interest" description="Disordered" evidence="1">
    <location>
        <begin position="95"/>
        <end position="114"/>
    </location>
</feature>
<gene>
    <name evidence="2" type="ORF">ACJMK2_026430</name>
</gene>
<evidence type="ECO:0000313" key="2">
    <source>
        <dbReference type="EMBL" id="KAL3886438.1"/>
    </source>
</evidence>
<evidence type="ECO:0000313" key="3">
    <source>
        <dbReference type="Proteomes" id="UP001634394"/>
    </source>
</evidence>
<dbReference type="EMBL" id="JBJQND010000002">
    <property type="protein sequence ID" value="KAL3886438.1"/>
    <property type="molecule type" value="Genomic_DNA"/>
</dbReference>
<name>A0ABD3XNA4_SINWO</name>